<dbReference type="PANTHER" id="PTHR33926:SF4">
    <property type="entry name" value="PROTEIN TIC 22, CHLOROPLASTIC"/>
    <property type="match status" value="1"/>
</dbReference>
<reference evidence="1" key="1">
    <citation type="submission" date="2024-07" db="EMBL/GenBank/DDBJ databases">
        <authorList>
            <person name="Kim Y.J."/>
            <person name="Jeong J.Y."/>
        </authorList>
    </citation>
    <scope>NUCLEOTIDE SEQUENCE</scope>
    <source>
        <strain evidence="1">GIHE-MW2</strain>
    </source>
</reference>
<proteinExistence type="predicted"/>
<gene>
    <name evidence="1" type="ORF">ABWT76_003494</name>
</gene>
<dbReference type="AlphaFoldDB" id="A0AAU8J8I1"/>
<sequence>MKKLLRWGAMFGFLTSTLVGASFLGNLRAIALPQEQIIKKLIPVPVFTITNSQGSPLLASVSQDNNTTSVAGVFISKQDADNFVQQLLSQNNPNLSDVRVTPVSLAEIYQMEQASENNPEEAVVFDYVPTQTQVQSALQVLQNNGESPDNFSGVPLFLATGGADNGYLTIQQGNNQIIPLFFQKEQLQTMLNRLREQQPDLAASVKIQVVNLEGVINLLETSNAQELNQIVLIPPQESIDYIRSLPNQQPNQQSN</sequence>
<evidence type="ECO:0000313" key="1">
    <source>
        <dbReference type="EMBL" id="XCM34851.1"/>
    </source>
</evidence>
<dbReference type="GO" id="GO:0015031">
    <property type="term" value="P:protein transport"/>
    <property type="evidence" value="ECO:0007669"/>
    <property type="project" value="InterPro"/>
</dbReference>
<dbReference type="Pfam" id="PF04278">
    <property type="entry name" value="Tic22"/>
    <property type="match status" value="1"/>
</dbReference>
<dbReference type="EMBL" id="CP159837">
    <property type="protein sequence ID" value="XCM34851.1"/>
    <property type="molecule type" value="Genomic_DNA"/>
</dbReference>
<name>A0AAU8J8I1_9CYAN</name>
<protein>
    <submittedName>
        <fullName evidence="1">Tic22 family protein</fullName>
    </submittedName>
</protein>
<accession>A0AAU8J8I1</accession>
<dbReference type="Gene3D" id="3.40.1350.100">
    <property type="match status" value="2"/>
</dbReference>
<organism evidence="1">
    <name type="scientific">Planktothricoides raciborskii GIHE-MW2</name>
    <dbReference type="NCBI Taxonomy" id="2792601"/>
    <lineage>
        <taxon>Bacteria</taxon>
        <taxon>Bacillati</taxon>
        <taxon>Cyanobacteriota</taxon>
        <taxon>Cyanophyceae</taxon>
        <taxon>Oscillatoriophycideae</taxon>
        <taxon>Oscillatoriales</taxon>
        <taxon>Oscillatoriaceae</taxon>
        <taxon>Planktothricoides</taxon>
    </lineage>
</organism>
<dbReference type="RefSeq" id="WP_054466189.1">
    <property type="nucleotide sequence ID" value="NZ_CP159837.1"/>
</dbReference>
<dbReference type="InterPro" id="IPR007378">
    <property type="entry name" value="Tic22-like"/>
</dbReference>
<dbReference type="PANTHER" id="PTHR33926">
    <property type="entry name" value="PROTEIN TIC 22, CHLOROPLASTIC"/>
    <property type="match status" value="1"/>
</dbReference>